<reference evidence="2" key="1">
    <citation type="submission" date="2018-08" db="EMBL/GenBank/DDBJ databases">
        <authorList>
            <person name="Rossello M."/>
        </authorList>
    </citation>
    <scope>NUCLEOTIDE SEQUENCE [LARGE SCALE GENOMIC DNA]</scope>
    <source>
        <strain evidence="2">cv. Chinese Spring</strain>
    </source>
</reference>
<dbReference type="Gramene" id="TraesLAC5A03G02569240.1">
    <property type="protein sequence ID" value="TraesLAC5A03G02569240.1"/>
    <property type="gene ID" value="TraesLAC5A03G02569240"/>
</dbReference>
<feature type="region of interest" description="Disordered" evidence="1">
    <location>
        <begin position="1"/>
        <end position="66"/>
    </location>
</feature>
<reference evidence="2" key="2">
    <citation type="submission" date="2018-10" db="UniProtKB">
        <authorList>
            <consortium name="EnsemblPlants"/>
        </authorList>
    </citation>
    <scope>IDENTIFICATION</scope>
</reference>
<dbReference type="Proteomes" id="UP000019116">
    <property type="component" value="Chromosome 5A"/>
</dbReference>
<dbReference type="Gramene" id="TraesCAD_scaffold_002285_01G000200.1">
    <property type="protein sequence ID" value="TraesCAD_scaffold_002285_01G000200.1"/>
    <property type="gene ID" value="TraesCAD_scaffold_002285_01G000200"/>
</dbReference>
<dbReference type="Gramene" id="TraesCLE_scaffold_014584_01G000100.1">
    <property type="protein sequence ID" value="TraesCLE_scaffold_014584_01G000100.1"/>
    <property type="gene ID" value="TraesCLE_scaffold_014584_01G000100"/>
</dbReference>
<dbReference type="Gramene" id="TraesPARA_EIv1.0_1599330.1">
    <property type="protein sequence ID" value="TraesPARA_EIv1.0_1599330.1.CDS"/>
    <property type="gene ID" value="TraesPARA_EIv1.0_1599330"/>
</dbReference>
<feature type="compositionally biased region" description="Basic and acidic residues" evidence="1">
    <location>
        <begin position="22"/>
        <end position="33"/>
    </location>
</feature>
<name>A0A3B6KES3_WHEAT</name>
<dbReference type="Gramene" id="TraesSTA5A03G02606130.1">
    <property type="protein sequence ID" value="TraesSTA5A03G02606130.1"/>
    <property type="gene ID" value="TraesSTA5A03G02606130"/>
</dbReference>
<dbReference type="Gramene" id="TraesSYM5A03G02644230.1">
    <property type="protein sequence ID" value="TraesSYM5A03G02644230.1"/>
    <property type="gene ID" value="TraesSYM5A03G02644230"/>
</dbReference>
<evidence type="ECO:0000313" key="3">
    <source>
        <dbReference type="Proteomes" id="UP000019116"/>
    </source>
</evidence>
<sequence length="146" mass="15343">MARQRSGGAGIEGSRGNRRIRPWLEAEEVRGDGGRLCSAASEDDATAQPGQSSDGAGGLRAGSGAVRAQCWGRRRCIGGGRGVREAAEGREGGGGDGDRDRALGSGEFRPNELEVDVGVRNVQNDEHLAELGKVTKEFIARLEARN</sequence>
<dbReference type="Gramene" id="TraesJUL5A03G02635390.1">
    <property type="protein sequence ID" value="TraesJUL5A03G02635390.1"/>
    <property type="gene ID" value="TraesJUL5A03G02635390"/>
</dbReference>
<accession>A0A3B6KES3</accession>
<keyword evidence="3" id="KW-1185">Reference proteome</keyword>
<dbReference type="EnsemblPlants" id="TraesCS5A02G108100.1">
    <property type="protein sequence ID" value="TraesCS5A02G108100.1"/>
    <property type="gene ID" value="TraesCS5A02G108100"/>
</dbReference>
<dbReference type="Gramene" id="TraesNOR5A03G02635670.1">
    <property type="protein sequence ID" value="TraesNOR5A03G02635670.1"/>
    <property type="gene ID" value="TraesNOR5A03G02635670"/>
</dbReference>
<evidence type="ECO:0000313" key="2">
    <source>
        <dbReference type="EnsemblPlants" id="TraesCS5A02G108100.1"/>
    </source>
</evidence>
<feature type="region of interest" description="Disordered" evidence="1">
    <location>
        <begin position="81"/>
        <end position="109"/>
    </location>
</feature>
<proteinExistence type="predicted"/>
<dbReference type="Gramene" id="TraesCS5A03G0286600.1">
    <property type="protein sequence ID" value="TraesCS5A03G0286600.1.CDS"/>
    <property type="gene ID" value="TraesCS5A03G0286600"/>
</dbReference>
<dbReference type="Gramene" id="TraesWEE_scaffold_017157_01G000200.1">
    <property type="protein sequence ID" value="TraesWEE_scaffold_017157_01G000200.1"/>
    <property type="gene ID" value="TraesWEE_scaffold_017157_01G000200"/>
</dbReference>
<dbReference type="Gramene" id="TraesRN5A0100294600.1">
    <property type="protein sequence ID" value="TraesRN5A0100294600.1"/>
    <property type="gene ID" value="TraesRN5A0100294600"/>
</dbReference>
<dbReference type="AlphaFoldDB" id="A0A3B6KES3"/>
<dbReference type="Gramene" id="TraesJAG5A03G02616900.1">
    <property type="protein sequence ID" value="TraesJAG5A03G02616900.1"/>
    <property type="gene ID" value="TraesJAG5A03G02616900"/>
</dbReference>
<feature type="compositionally biased region" description="Basic and acidic residues" evidence="1">
    <location>
        <begin position="82"/>
        <end position="102"/>
    </location>
</feature>
<dbReference type="Gramene" id="TraesCS5A02G108100.1">
    <property type="protein sequence ID" value="TraesCS5A02G108100.1"/>
    <property type="gene ID" value="TraesCS5A02G108100"/>
</dbReference>
<dbReference type="Gramene" id="TraesMAC5A03G02613760.1">
    <property type="protein sequence ID" value="TraesMAC5A03G02613760.1"/>
    <property type="gene ID" value="TraesMAC5A03G02613760"/>
</dbReference>
<dbReference type="Gramene" id="TraesROB_scaffold_001948_01G000300.1">
    <property type="protein sequence ID" value="TraesROB_scaffold_001948_01G000300.1"/>
    <property type="gene ID" value="TraesROB_scaffold_001948_01G000300"/>
</dbReference>
<organism evidence="2">
    <name type="scientific">Triticum aestivum</name>
    <name type="common">Wheat</name>
    <dbReference type="NCBI Taxonomy" id="4565"/>
    <lineage>
        <taxon>Eukaryota</taxon>
        <taxon>Viridiplantae</taxon>
        <taxon>Streptophyta</taxon>
        <taxon>Embryophyta</taxon>
        <taxon>Tracheophyta</taxon>
        <taxon>Spermatophyta</taxon>
        <taxon>Magnoliopsida</taxon>
        <taxon>Liliopsida</taxon>
        <taxon>Poales</taxon>
        <taxon>Poaceae</taxon>
        <taxon>BOP clade</taxon>
        <taxon>Pooideae</taxon>
        <taxon>Triticodae</taxon>
        <taxon>Triticeae</taxon>
        <taxon>Triticinae</taxon>
        <taxon>Triticum</taxon>
    </lineage>
</organism>
<dbReference type="Gramene" id="TraesLDM5A03G02619320.1">
    <property type="protein sequence ID" value="TraesLDM5A03G02619320.1"/>
    <property type="gene ID" value="TraesLDM5A03G02619320"/>
</dbReference>
<protein>
    <submittedName>
        <fullName evidence="2">Uncharacterized protein</fullName>
    </submittedName>
</protein>
<dbReference type="Gramene" id="TraesARI5A03G02656950.1">
    <property type="protein sequence ID" value="TraesARI5A03G02656950.1"/>
    <property type="gene ID" value="TraesARI5A03G02656950"/>
</dbReference>
<evidence type="ECO:0000256" key="1">
    <source>
        <dbReference type="SAM" id="MobiDB-lite"/>
    </source>
</evidence>